<reference evidence="1 2" key="1">
    <citation type="journal article" date="2019" name="Mol. Ecol. Resour.">
        <title>Improving Illumina assemblies with Hi-C and long reads: an example with the North African dromedary.</title>
        <authorList>
            <person name="Elbers J.P."/>
            <person name="Rogers M.F."/>
            <person name="Perelman P.L."/>
            <person name="Proskuryakova A.A."/>
            <person name="Serdyukova N.A."/>
            <person name="Johnson W.E."/>
            <person name="Horin P."/>
            <person name="Corander J."/>
            <person name="Murphy D."/>
            <person name="Burger P.A."/>
        </authorList>
    </citation>
    <scope>NUCLEOTIDE SEQUENCE [LARGE SCALE GENOMIC DNA]</scope>
    <source>
        <strain evidence="1">Drom800</strain>
        <tissue evidence="1">Blood</tissue>
    </source>
</reference>
<sequence length="165" mass="18735">MGIVSEENFFCIYKRISLVSQISPSGSQWALCIHYKHHYVPENGWSDVQTHHKVVGLVTITDCLLDKTFEKLNMQRSCIASHSMTLSSLPLGCMGRWSSSRALMWSSTYEDCRAVEKRIKGFIKSLFIVLESKFLDGALYMSKDKIPLLCIPFGKDFVGLDTDSR</sequence>
<evidence type="ECO:0000313" key="1">
    <source>
        <dbReference type="EMBL" id="KAB1265442.1"/>
    </source>
</evidence>
<protein>
    <submittedName>
        <fullName evidence="1">Trafficking protein particle complex subunit 9</fullName>
    </submittedName>
</protein>
<evidence type="ECO:0000313" key="2">
    <source>
        <dbReference type="Proteomes" id="UP000299084"/>
    </source>
</evidence>
<comment type="caution">
    <text evidence="1">The sequence shown here is derived from an EMBL/GenBank/DDBJ whole genome shotgun (WGS) entry which is preliminary data.</text>
</comment>
<dbReference type="AlphaFoldDB" id="A0A5N4D2Z5"/>
<dbReference type="PANTHER" id="PTHR21512:SF5">
    <property type="entry name" value="TRAFFICKING PROTEIN PARTICLE COMPLEX SUBUNIT 9"/>
    <property type="match status" value="1"/>
</dbReference>
<organism evidence="1 2">
    <name type="scientific">Camelus dromedarius</name>
    <name type="common">Dromedary</name>
    <name type="synonym">Arabian camel</name>
    <dbReference type="NCBI Taxonomy" id="9838"/>
    <lineage>
        <taxon>Eukaryota</taxon>
        <taxon>Metazoa</taxon>
        <taxon>Chordata</taxon>
        <taxon>Craniata</taxon>
        <taxon>Vertebrata</taxon>
        <taxon>Euteleostomi</taxon>
        <taxon>Mammalia</taxon>
        <taxon>Eutheria</taxon>
        <taxon>Laurasiatheria</taxon>
        <taxon>Artiodactyla</taxon>
        <taxon>Tylopoda</taxon>
        <taxon>Camelidae</taxon>
        <taxon>Camelus</taxon>
    </lineage>
</organism>
<name>A0A5N4D2Z5_CAMDR</name>
<keyword evidence="2" id="KW-1185">Reference proteome</keyword>
<dbReference type="PANTHER" id="PTHR21512">
    <property type="entry name" value="TRAFFICKING PROTEIN PARTICLE COMPLEX SUBUNIT 9"/>
    <property type="match status" value="1"/>
</dbReference>
<dbReference type="EMBL" id="JWIN03000016">
    <property type="protein sequence ID" value="KAB1265442.1"/>
    <property type="molecule type" value="Genomic_DNA"/>
</dbReference>
<accession>A0A5N4D2Z5</accession>
<dbReference type="GO" id="GO:0005802">
    <property type="term" value="C:trans-Golgi network"/>
    <property type="evidence" value="ECO:0007669"/>
    <property type="project" value="TreeGrafter"/>
</dbReference>
<dbReference type="Proteomes" id="UP000299084">
    <property type="component" value="Unassembled WGS sequence"/>
</dbReference>
<gene>
    <name evidence="1" type="ORF">Cadr_000019003</name>
</gene>
<dbReference type="InterPro" id="IPR013935">
    <property type="entry name" value="Trs120_TRAPPC9"/>
</dbReference>
<proteinExistence type="predicted"/>